<accession>A0ABS9QJX9</accession>
<feature type="domain" description="DUF5801" evidence="2">
    <location>
        <begin position="2711"/>
        <end position="2842"/>
    </location>
</feature>
<feature type="domain" description="DUF5801" evidence="2">
    <location>
        <begin position="2081"/>
        <end position="2235"/>
    </location>
</feature>
<evidence type="ECO:0000256" key="1">
    <source>
        <dbReference type="SAM" id="MobiDB-lite"/>
    </source>
</evidence>
<comment type="caution">
    <text evidence="3">The sequence shown here is derived from an EMBL/GenBank/DDBJ whole genome shotgun (WGS) entry which is preliminary data.</text>
</comment>
<dbReference type="EMBL" id="JAKREW010000028">
    <property type="protein sequence ID" value="MCG7507752.1"/>
    <property type="molecule type" value="Genomic_DNA"/>
</dbReference>
<dbReference type="Pfam" id="PF19116">
    <property type="entry name" value="DUF5801"/>
    <property type="match status" value="12"/>
</dbReference>
<feature type="domain" description="DUF5801" evidence="2">
    <location>
        <begin position="1177"/>
        <end position="1333"/>
    </location>
</feature>
<sequence>MVGADKMVHLPANTSIDNIRVEGTNLVLQQADGSAVVIKDGAVNVPTFIVGDVEFPRVALLAALQTSGVDVAFGADGSISAGQGAAANPSAGGNFERPAGGIGDGFDLSDLLPPTALQFGLLDRHELYPAAPNRDPLFSDFSISSLSEEGLAGGNLDSDGSNDTTNATLITGTFPATDPDGDTLSFTFGEPSGLTSGGIPLVWTGQGTAALVGSVNGVPVITITANGQSYTVQILGPIDHPNDARPGSEDDLTLVVPVTVTDGRDGTATVNMSITIEDDSPAFVSTGQTVLRVDEDGLAAANADSGRGGEADFGKQTVSHVELSSIINPGADGLGSYHFVSSALTQLAGLGLSSNGAAISYALSPDGHTIIGSAGGGSVFTVELTATGSLTFTLLGQVDHVNSPGNVETNLTIDLSGLIEMVDGDGDTLTPPVGSVVVAVGDDIPVVGLALREGASILVDESLGQNAGEAEGGAAGLGSVTVAGASLFSTTGLSAGSDSAGATTAFSLEIAAGGHTGLYLTGQSGPANEILLVDNGGVIEGRVGGAGGTLAFTVSIDASTGNVTLTQFESLNHLTPGASYDEALFLASGALKAVYTVTDGDQDVATASVDLGGQAGVIAFEDDGPTAVLALAGKASIVVDESLGQNGAPETEPAGTLGQVTVLGTSLFDTTGSAVGQDNEGATTAFSLEIAAGGHTGLFLTGQSGAGYEIILVDNGGVIEGRVGGAGGTLAFTVSIDASTGNVTLTQYESLNHPTPGASYDEALFLASGALKAVYTVTDGDQDVATASVDLGGQAGVIAFEDDGPAAMLALAGKASIVVDESLGQNGAPETEPAGTLGQVTVLGTSLFDTTGSAVGQDNEGATTAFSLEIAAGGHTGLYLTGQSGAANEILLVDNGGVIEGRVGGAGGTLAFTVSIDASTGNVTLTQYESLNHLTPGASYDEALFLATGALKAVYTVTDGDQDVATASVDLGGQAGVIAFEDDGPTAVLALAGKASIVVDESLGQNGAPETEPAGTLGQVTVLGTSLFDTTGSAVGQDNEGATTAFSLEIAAGGHTGLFLTGQSGAANEILLVDNGGVIEGRVGGAGGTLAFTVSIDASTGNVTLTQYESLNHLTPGASYDEALFLATGALKAVYTITDGDQDVATASVDLGGQAGVIAFEDDGPTAVLGLKEGVTIIVDETRGQNAGETEGGADGLGKVTVSGASLFDASGSSTGQDNEGATKVFSLEIANGGRTGLYLTNAAHVSANEIILINNNGVIEGHVGGANGALAFTVAIDASTGNVTLTQFKSLDHPTGGSSYDEALYLSTGTLKAVYTVTDGDNDVATAKVDLGGEEGVIAFEDDGPTAALALRHDASVVVDESLGNWWEYEGGSAGLGRVTVSGSSLFSTAGSSFGQDNEGATAVFSLEVVNGGHTGLYLTGQNSGANEILLVDKGGGLIEGRVNGTGTLAFTIQINGSNGNVTLTQYESLNHPTGGSSYDEALYLAGNALKAVYTVTDGDNDVASAKVDLGGKAGVIAFEDDGPNAELELRHYASIVVDETLGRNSGELEGGQYGLGQVTVSGSSLFSTWGSWVGQDDEGATNVFSLEVANGGRTGLYLTNAAHISANEIVLVNNGGVIEGRVGGVGGTLAFTVSINASNGNVTLTQLQSLDHPIGGSIYDEALYLANNVLKAVYTITDGDKDVSTAKVDLGGKWGVIAFEDDGPTAALALKNGVSIVVDESLGQNVGETEGGAAALGRVTVSGSSLFDISGSSTGQDNEGATTAFSLEIGNGGRTGLYLTNAAHTWGNEILLVDKGGGLIEGRVGGGNGMLAFTIQINPANGNVTLTQLQSLDHPTGGSSYDEALYLANGTLKAVYTVTDGDGDVDTAKVDLGGTKGVIAFEDDGPTAALALKGGASIVVDESLGQNAGETEGGAAGLGRITVSGSSLFATSGSSTGQDNEGATTAFSLEIGNGGLTGLYLTNAAHISANEIVLVSNGGVIEGRVGGAGGTLAFTVSINASNGNVTLTQLQSLDHPTGGSSYDEALYLANGTLKAVYKITDGDDDVASTTVDLGGTKGVIAFEDDGPTAALALKGGASIIVDESLGQNVGETEGGAAGLGRVTISGSSLFSTVGSAVGQDNEGATTAFSLEIAAGGHTGLYLTGQSGSANEILLVDNGGVIEGRVGGAGGTLAFTVSIDASTGNVTLTQYQSLNHPDPTNSDEALFLASGVLKAVYTVTDGDKDVASASVDLGGQAGVIAFEDDGPTAIAGGAGVQATVAEDTMSTADGDASTGIPDAGQTSSSDEASGTLGSLAALFNAGADDPLTFSLNPSTSGLPVLYSHGIQLVYTVSGGVLTATAGANTVFTLTVNANGSWNFDLKDQLDHVDGSGDAGTALRTAGGSVPSIDFSSMIVATDADGDKATGATPGSFTITVQNDVPVVVALPPQIVIETTSYTLSGVSGGHDRYKVLNGAEDRDILLSARTGSTQDAVNTSGDIGVGQGQNINGKDSNNAEEYLILDFVKNGAATGNNMSTTFTATEHYSVVSVTFTVPQVQSGPASLFLQLFSVPTGSDNNSGTANFTDDAGVPVTTVSVNGTAVPVTIVYAADGVTPIGYLVEGVNQGDSIKVTGAAEFGRLVISNYDGVTINTGGATSVVDGATSFSVLISSTETKVVQAFEVRHDETQSPVLVNDNPDPNDADDTAAPLPASLASRIGALTLTEIGHAVSAGSVAGFFTSAPGADEPVSIAYQLSNGTVNSLFNGEDSGLKTTDGGVAIRLFSDPTDPRILWGVAGSDFASGEKVFAAYVDDAGKLWLVQFEAISNPAAGSTAATYDDAVSVIGNIHVTANVTDADGDVASAVSGTPIKLTFQDDGPQAVNDADSVVGANLTATGNVLTAVDIASGFDANTTDGAADKLGTDGAKIASVTGVTADSSPDAQHNFQVNGQYGSLVLNEDGSYVYTRFNGNPVVATETFTYVLKDGDGDTSAATLTISLRDNGTSITNLTPAAGGGDATVWEANLSDGSSSNPAALVQTGTFNVSAPDGLQSVQIGNTILTLAALGTASAATPIAISGNPAYGALEIIGFDSATGQISYRFTLTDNTLTHTNTTADATPGDRGTADPVFANYTVTVTDVDNDSNSGTLAIRVLDDGPTARADTNSVTEGADVSGNVLTDGT</sequence>
<feature type="domain" description="DUF5801" evidence="2">
    <location>
        <begin position="997"/>
        <end position="1152"/>
    </location>
</feature>
<evidence type="ECO:0000259" key="2">
    <source>
        <dbReference type="Pfam" id="PF19116"/>
    </source>
</evidence>
<feature type="region of interest" description="Disordered" evidence="1">
    <location>
        <begin position="2268"/>
        <end position="2289"/>
    </location>
</feature>
<feature type="domain" description="DUF5801" evidence="2">
    <location>
        <begin position="291"/>
        <end position="429"/>
    </location>
</feature>
<evidence type="ECO:0000313" key="4">
    <source>
        <dbReference type="Proteomes" id="UP001201701"/>
    </source>
</evidence>
<dbReference type="Proteomes" id="UP001201701">
    <property type="component" value="Unassembled WGS sequence"/>
</dbReference>
<feature type="domain" description="DUF5801" evidence="2">
    <location>
        <begin position="817"/>
        <end position="972"/>
    </location>
</feature>
<keyword evidence="4" id="KW-1185">Reference proteome</keyword>
<dbReference type="InterPro" id="IPR043824">
    <property type="entry name" value="DUF5801"/>
</dbReference>
<feature type="region of interest" description="Disordered" evidence="1">
    <location>
        <begin position="3136"/>
        <end position="3159"/>
    </location>
</feature>
<feature type="non-terminal residue" evidence="3">
    <location>
        <position position="3159"/>
    </location>
</feature>
<feature type="domain" description="DUF5801" evidence="2">
    <location>
        <begin position="1537"/>
        <end position="1693"/>
    </location>
</feature>
<gene>
    <name evidence="3" type="ORF">L4923_22190</name>
</gene>
<protein>
    <submittedName>
        <fullName evidence="3">DUF5801 domain-containing protein</fullName>
    </submittedName>
</protein>
<dbReference type="InterPro" id="IPR010221">
    <property type="entry name" value="VCBS_dom"/>
</dbReference>
<reference evidence="3 4" key="1">
    <citation type="submission" date="2022-02" db="EMBL/GenBank/DDBJ databases">
        <title>Draft genome sequence of Mezorhizobium retamae strain IRAMC:0171 isolated from Retama raetam nodules.</title>
        <authorList>
            <person name="Bengaied R."/>
            <person name="Sbissi I."/>
            <person name="Huber K."/>
            <person name="Ghodbane F."/>
            <person name="Nouioui I."/>
            <person name="Tarhouni M."/>
            <person name="Gtari M."/>
        </authorList>
    </citation>
    <scope>NUCLEOTIDE SEQUENCE [LARGE SCALE GENOMIC DNA]</scope>
    <source>
        <strain evidence="3 4">IRAMC:0171</strain>
    </source>
</reference>
<organism evidence="3 4">
    <name type="scientific">Mesorhizobium retamae</name>
    <dbReference type="NCBI Taxonomy" id="2912854"/>
    <lineage>
        <taxon>Bacteria</taxon>
        <taxon>Pseudomonadati</taxon>
        <taxon>Pseudomonadota</taxon>
        <taxon>Alphaproteobacteria</taxon>
        <taxon>Hyphomicrobiales</taxon>
        <taxon>Phyllobacteriaceae</taxon>
        <taxon>Mesorhizobium</taxon>
    </lineage>
</organism>
<dbReference type="NCBIfam" id="TIGR01965">
    <property type="entry name" value="VCBS_repeat"/>
    <property type="match status" value="1"/>
</dbReference>
<feature type="domain" description="DUF5801" evidence="2">
    <location>
        <begin position="637"/>
        <end position="792"/>
    </location>
</feature>
<feature type="domain" description="DUF5801" evidence="2">
    <location>
        <begin position="1900"/>
        <end position="2056"/>
    </location>
</feature>
<feature type="domain" description="DUF5801" evidence="2">
    <location>
        <begin position="1358"/>
        <end position="1512"/>
    </location>
</feature>
<feature type="domain" description="DUF5801" evidence="2">
    <location>
        <begin position="457"/>
        <end position="612"/>
    </location>
</feature>
<name>A0ABS9QJX9_9HYPH</name>
<feature type="region of interest" description="Disordered" evidence="1">
    <location>
        <begin position="2667"/>
        <end position="2688"/>
    </location>
</feature>
<proteinExistence type="predicted"/>
<feature type="region of interest" description="Disordered" evidence="1">
    <location>
        <begin position="2471"/>
        <end position="2491"/>
    </location>
</feature>
<feature type="domain" description="DUF5801" evidence="2">
    <location>
        <begin position="1718"/>
        <end position="1875"/>
    </location>
</feature>
<dbReference type="RefSeq" id="WP_239369206.1">
    <property type="nucleotide sequence ID" value="NZ_JAKREW010000028.1"/>
</dbReference>
<evidence type="ECO:0000313" key="3">
    <source>
        <dbReference type="EMBL" id="MCG7507752.1"/>
    </source>
</evidence>